<dbReference type="Proteomes" id="UP000003490">
    <property type="component" value="Unassembled WGS sequence"/>
</dbReference>
<dbReference type="EMBL" id="ABCB02000019">
    <property type="protein sequence ID" value="EDO60650.1"/>
    <property type="molecule type" value="Genomic_DNA"/>
</dbReference>
<accession>A7VUK0</accession>
<dbReference type="AlphaFoldDB" id="A7VUK0"/>
<protein>
    <submittedName>
        <fullName evidence="2">Uncharacterized protein</fullName>
    </submittedName>
</protein>
<evidence type="ECO:0000313" key="2">
    <source>
        <dbReference type="EMBL" id="EDO60650.1"/>
    </source>
</evidence>
<evidence type="ECO:0000313" key="3">
    <source>
        <dbReference type="Proteomes" id="UP000003490"/>
    </source>
</evidence>
<sequence length="55" mass="6151">MGFRQSIYEPAGNFYTSDNGEKGRRTQKSGASGLKNQAEVPLVWFRCGFCLGHPR</sequence>
<evidence type="ECO:0000256" key="1">
    <source>
        <dbReference type="SAM" id="MobiDB-lite"/>
    </source>
</evidence>
<dbReference type="HOGENOM" id="CLU_3024004_0_0_9"/>
<reference evidence="2 3" key="2">
    <citation type="submission" date="2007-08" db="EMBL/GenBank/DDBJ databases">
        <authorList>
            <person name="Fulton L."/>
            <person name="Clifton S."/>
            <person name="Fulton B."/>
            <person name="Xu J."/>
            <person name="Minx P."/>
            <person name="Pepin K.H."/>
            <person name="Johnson M."/>
            <person name="Thiruvilangam P."/>
            <person name="Bhonagiri V."/>
            <person name="Nash W.E."/>
            <person name="Wang C."/>
            <person name="Mardis E.R."/>
            <person name="Wilson R.K."/>
        </authorList>
    </citation>
    <scope>NUCLEOTIDE SEQUENCE [LARGE SCALE GENOMIC DNA]</scope>
    <source>
        <strain evidence="2 3">DSM 753</strain>
    </source>
</reference>
<name>A7VUK0_9FIRM</name>
<gene>
    <name evidence="2" type="ORF">CLOLEP_02247</name>
</gene>
<feature type="region of interest" description="Disordered" evidence="1">
    <location>
        <begin position="1"/>
        <end position="33"/>
    </location>
</feature>
<organism evidence="2 3">
    <name type="scientific">[Clostridium] leptum DSM 753</name>
    <dbReference type="NCBI Taxonomy" id="428125"/>
    <lineage>
        <taxon>Bacteria</taxon>
        <taxon>Bacillati</taxon>
        <taxon>Bacillota</taxon>
        <taxon>Clostridia</taxon>
        <taxon>Eubacteriales</taxon>
        <taxon>Oscillospiraceae</taxon>
        <taxon>Oscillospiraceae incertae sedis</taxon>
    </lineage>
</organism>
<proteinExistence type="predicted"/>
<reference evidence="2 3" key="1">
    <citation type="submission" date="2007-08" db="EMBL/GenBank/DDBJ databases">
        <title>Draft genome sequence of Clostridium leptum (DSM 753).</title>
        <authorList>
            <person name="Sudarsanam P."/>
            <person name="Ley R."/>
            <person name="Guruge J."/>
            <person name="Turnbaugh P.J."/>
            <person name="Mahowald M."/>
            <person name="Liep D."/>
            <person name="Gordon J."/>
        </authorList>
    </citation>
    <scope>NUCLEOTIDE SEQUENCE [LARGE SCALE GENOMIC DNA]</scope>
    <source>
        <strain evidence="2 3">DSM 753</strain>
    </source>
</reference>
<comment type="caution">
    <text evidence="2">The sequence shown here is derived from an EMBL/GenBank/DDBJ whole genome shotgun (WGS) entry which is preliminary data.</text>
</comment>